<keyword evidence="6 10" id="KW-0378">Hydrolase</keyword>
<dbReference type="Gene3D" id="2.160.20.10">
    <property type="entry name" value="Single-stranded right-handed beta-helix, Pectin lyase-like"/>
    <property type="match status" value="1"/>
</dbReference>
<dbReference type="Pfam" id="PF01095">
    <property type="entry name" value="Pectinesterase"/>
    <property type="match status" value="2"/>
</dbReference>
<comment type="similarity">
    <text evidence="3">Belongs to the pectinesterase family.</text>
</comment>
<evidence type="ECO:0000256" key="10">
    <source>
        <dbReference type="RuleBase" id="RU000589"/>
    </source>
</evidence>
<feature type="domain" description="Pectinesterase catalytic" evidence="11">
    <location>
        <begin position="48"/>
        <end position="132"/>
    </location>
</feature>
<dbReference type="UniPathway" id="UPA00545">
    <property type="reaction ID" value="UER00823"/>
</dbReference>
<feature type="non-terminal residue" evidence="12">
    <location>
        <position position="182"/>
    </location>
</feature>
<evidence type="ECO:0000256" key="4">
    <source>
        <dbReference type="ARBA" id="ARBA00013229"/>
    </source>
</evidence>
<comment type="subcellular location">
    <subcellularLocation>
        <location evidence="1">Secreted</location>
    </subcellularLocation>
</comment>
<dbReference type="InterPro" id="IPR000070">
    <property type="entry name" value="Pectinesterase_cat"/>
</dbReference>
<dbReference type="AlphaFoldDB" id="A0A5A7QLQ2"/>
<evidence type="ECO:0000256" key="9">
    <source>
        <dbReference type="PROSITE-ProRule" id="PRU10040"/>
    </source>
</evidence>
<evidence type="ECO:0000256" key="5">
    <source>
        <dbReference type="ARBA" id="ARBA00022525"/>
    </source>
</evidence>
<dbReference type="SUPFAM" id="SSF51126">
    <property type="entry name" value="Pectin lyase-like"/>
    <property type="match status" value="1"/>
</dbReference>
<dbReference type="GO" id="GO:0045490">
    <property type="term" value="P:pectin catabolic process"/>
    <property type="evidence" value="ECO:0007669"/>
    <property type="project" value="UniProtKB-UniRule"/>
</dbReference>
<dbReference type="InterPro" id="IPR011050">
    <property type="entry name" value="Pectin_lyase_fold/virulence"/>
</dbReference>
<dbReference type="PANTHER" id="PTHR31321">
    <property type="entry name" value="ACYL-COA THIOESTER HYDROLASE YBHC-RELATED"/>
    <property type="match status" value="1"/>
</dbReference>
<feature type="domain" description="Pectinesterase catalytic" evidence="11">
    <location>
        <begin position="143"/>
        <end position="181"/>
    </location>
</feature>
<comment type="caution">
    <text evidence="12">The sequence shown here is derived from an EMBL/GenBank/DDBJ whole genome shotgun (WGS) entry which is preliminary data.</text>
</comment>
<evidence type="ECO:0000256" key="8">
    <source>
        <dbReference type="ARBA" id="ARBA00047928"/>
    </source>
</evidence>
<feature type="non-terminal residue" evidence="12">
    <location>
        <position position="1"/>
    </location>
</feature>
<dbReference type="InterPro" id="IPR033131">
    <property type="entry name" value="Pectinesterase_Asp_AS"/>
</dbReference>
<feature type="chain" id="PRO_5023132304" description="Pectinesterase" evidence="10">
    <location>
        <begin position="29"/>
        <end position="182"/>
    </location>
</feature>
<reference evidence="13" key="1">
    <citation type="journal article" date="2019" name="Curr. Biol.">
        <title>Genome Sequence of Striga asiatica Provides Insight into the Evolution of Plant Parasitism.</title>
        <authorList>
            <person name="Yoshida S."/>
            <person name="Kim S."/>
            <person name="Wafula E.K."/>
            <person name="Tanskanen J."/>
            <person name="Kim Y.M."/>
            <person name="Honaas L."/>
            <person name="Yang Z."/>
            <person name="Spallek T."/>
            <person name="Conn C.E."/>
            <person name="Ichihashi Y."/>
            <person name="Cheong K."/>
            <person name="Cui S."/>
            <person name="Der J.P."/>
            <person name="Gundlach H."/>
            <person name="Jiao Y."/>
            <person name="Hori C."/>
            <person name="Ishida J.K."/>
            <person name="Kasahara H."/>
            <person name="Kiba T."/>
            <person name="Kim M.S."/>
            <person name="Koo N."/>
            <person name="Laohavisit A."/>
            <person name="Lee Y.H."/>
            <person name="Lumba S."/>
            <person name="McCourt P."/>
            <person name="Mortimer J.C."/>
            <person name="Mutuku J.M."/>
            <person name="Nomura T."/>
            <person name="Sasaki-Sekimoto Y."/>
            <person name="Seto Y."/>
            <person name="Wang Y."/>
            <person name="Wakatake T."/>
            <person name="Sakakibara H."/>
            <person name="Demura T."/>
            <person name="Yamaguchi S."/>
            <person name="Yoneyama K."/>
            <person name="Manabe R.I."/>
            <person name="Nelson D.C."/>
            <person name="Schulman A.H."/>
            <person name="Timko M.P."/>
            <person name="dePamphilis C.W."/>
            <person name="Choi D."/>
            <person name="Shirasu K."/>
        </authorList>
    </citation>
    <scope>NUCLEOTIDE SEQUENCE [LARGE SCALE GENOMIC DNA]</scope>
    <source>
        <strain evidence="13">cv. UVA1</strain>
    </source>
</reference>
<evidence type="ECO:0000256" key="2">
    <source>
        <dbReference type="ARBA" id="ARBA00005184"/>
    </source>
</evidence>
<dbReference type="Proteomes" id="UP000325081">
    <property type="component" value="Unassembled WGS sequence"/>
</dbReference>
<dbReference type="GO" id="GO:0030599">
    <property type="term" value="F:pectinesterase activity"/>
    <property type="evidence" value="ECO:0007669"/>
    <property type="project" value="UniProtKB-UniRule"/>
</dbReference>
<name>A0A5A7QLQ2_STRAF</name>
<evidence type="ECO:0000256" key="6">
    <source>
        <dbReference type="ARBA" id="ARBA00022801"/>
    </source>
</evidence>
<evidence type="ECO:0000256" key="1">
    <source>
        <dbReference type="ARBA" id="ARBA00004613"/>
    </source>
</evidence>
<evidence type="ECO:0000313" key="13">
    <source>
        <dbReference type="Proteomes" id="UP000325081"/>
    </source>
</evidence>
<keyword evidence="13" id="KW-1185">Reference proteome</keyword>
<dbReference type="GO" id="GO:0005576">
    <property type="term" value="C:extracellular region"/>
    <property type="evidence" value="ECO:0007669"/>
    <property type="project" value="UniProtKB-SubCell"/>
</dbReference>
<gene>
    <name evidence="12" type="ORF">STAS_22778</name>
</gene>
<organism evidence="12 13">
    <name type="scientific">Striga asiatica</name>
    <name type="common">Asiatic witchweed</name>
    <name type="synonym">Buchnera asiatica</name>
    <dbReference type="NCBI Taxonomy" id="4170"/>
    <lineage>
        <taxon>Eukaryota</taxon>
        <taxon>Viridiplantae</taxon>
        <taxon>Streptophyta</taxon>
        <taxon>Embryophyta</taxon>
        <taxon>Tracheophyta</taxon>
        <taxon>Spermatophyta</taxon>
        <taxon>Magnoliopsida</taxon>
        <taxon>eudicotyledons</taxon>
        <taxon>Gunneridae</taxon>
        <taxon>Pentapetalae</taxon>
        <taxon>asterids</taxon>
        <taxon>lamiids</taxon>
        <taxon>Lamiales</taxon>
        <taxon>Orobanchaceae</taxon>
        <taxon>Buchnereae</taxon>
        <taxon>Striga</taxon>
    </lineage>
</organism>
<dbReference type="GO" id="GO:0042545">
    <property type="term" value="P:cell wall modification"/>
    <property type="evidence" value="ECO:0007669"/>
    <property type="project" value="UniProtKB-UniRule"/>
</dbReference>
<accession>A0A5A7QLQ2</accession>
<dbReference type="InterPro" id="IPR012334">
    <property type="entry name" value="Pectin_lyas_fold"/>
</dbReference>
<dbReference type="OrthoDB" id="2019149at2759"/>
<keyword evidence="7 10" id="KW-0063">Aspartyl esterase</keyword>
<sequence>IICVRQMKITSIVWQFTLLITSTTFCTCLQLKNEEHQSTTYDVDPTCNTSFPTIQEAIDSVPPRNHHWINISVKTGVYKEQVKIPRDKPFIYLKGEGIGKTVLVWGAHDSMLTSPTFASMADNIVVSGITFQSGDASGGCKNLRSLGYQDTLLDDKGRHFFKRCAIEGAVDFIFGAAQSIYE</sequence>
<keyword evidence="10" id="KW-0732">Signal</keyword>
<proteinExistence type="inferred from homology"/>
<evidence type="ECO:0000259" key="11">
    <source>
        <dbReference type="Pfam" id="PF01095"/>
    </source>
</evidence>
<keyword evidence="12" id="KW-0456">Lyase</keyword>
<comment type="catalytic activity">
    <reaction evidence="8 10">
        <text>[(1-&gt;4)-alpha-D-galacturonosyl methyl ester](n) + n H2O = [(1-&gt;4)-alpha-D-galacturonosyl](n) + n methanol + n H(+)</text>
        <dbReference type="Rhea" id="RHEA:22380"/>
        <dbReference type="Rhea" id="RHEA-COMP:14570"/>
        <dbReference type="Rhea" id="RHEA-COMP:14573"/>
        <dbReference type="ChEBI" id="CHEBI:15377"/>
        <dbReference type="ChEBI" id="CHEBI:15378"/>
        <dbReference type="ChEBI" id="CHEBI:17790"/>
        <dbReference type="ChEBI" id="CHEBI:140522"/>
        <dbReference type="ChEBI" id="CHEBI:140523"/>
        <dbReference type="EC" id="3.1.1.11"/>
    </reaction>
</comment>
<dbReference type="PROSITE" id="PS00503">
    <property type="entry name" value="PECTINESTERASE_2"/>
    <property type="match status" value="1"/>
</dbReference>
<keyword evidence="5" id="KW-0964">Secreted</keyword>
<dbReference type="EMBL" id="BKCP01007294">
    <property type="protein sequence ID" value="GER45792.1"/>
    <property type="molecule type" value="Genomic_DNA"/>
</dbReference>
<evidence type="ECO:0000256" key="7">
    <source>
        <dbReference type="ARBA" id="ARBA00023085"/>
    </source>
</evidence>
<comment type="pathway">
    <text evidence="2 10">Glycan metabolism; pectin degradation; 2-dehydro-3-deoxy-D-gluconate from pectin: step 1/5.</text>
</comment>
<protein>
    <recommendedName>
        <fullName evidence="4 10">Pectinesterase</fullName>
        <ecNumber evidence="4 10">3.1.1.11</ecNumber>
    </recommendedName>
</protein>
<dbReference type="PANTHER" id="PTHR31321:SF76">
    <property type="entry name" value="PECTINESTERASE 10-RELATED"/>
    <property type="match status" value="1"/>
</dbReference>
<feature type="signal peptide" evidence="10">
    <location>
        <begin position="1"/>
        <end position="28"/>
    </location>
</feature>
<dbReference type="GO" id="GO:0016829">
    <property type="term" value="F:lyase activity"/>
    <property type="evidence" value="ECO:0007669"/>
    <property type="project" value="UniProtKB-KW"/>
</dbReference>
<dbReference type="EC" id="3.1.1.11" evidence="4 10"/>
<feature type="active site" evidence="9">
    <location>
        <position position="171"/>
    </location>
</feature>
<evidence type="ECO:0000313" key="12">
    <source>
        <dbReference type="EMBL" id="GER45792.1"/>
    </source>
</evidence>
<evidence type="ECO:0000256" key="3">
    <source>
        <dbReference type="ARBA" id="ARBA00008891"/>
    </source>
</evidence>